<comment type="caution">
    <text evidence="1">The sequence shown here is derived from an EMBL/GenBank/DDBJ whole genome shotgun (WGS) entry which is preliminary data.</text>
</comment>
<name>A0A519BDG8_9DELT</name>
<gene>
    <name evidence="1" type="ORF">EVJ47_03185</name>
</gene>
<sequence>MDRTWDYKEIVNLSRTKKPELVKMGLYPFDKRGHLKRRRYKDKMLLRMSIARAEKYPPFIDEAGNLVLPYFYDVIKPAALK</sequence>
<protein>
    <submittedName>
        <fullName evidence="1">Uncharacterized protein</fullName>
    </submittedName>
</protein>
<dbReference type="Proteomes" id="UP000320813">
    <property type="component" value="Unassembled WGS sequence"/>
</dbReference>
<evidence type="ECO:0000313" key="2">
    <source>
        <dbReference type="Proteomes" id="UP000320813"/>
    </source>
</evidence>
<reference evidence="1 2" key="1">
    <citation type="submission" date="2019-01" db="EMBL/GenBank/DDBJ databases">
        <title>Insights into ecological role of a new deltaproteobacterial order Candidatus Sinidesulfobacterales (Sva0485) by metagenomics and metatranscriptomics.</title>
        <authorList>
            <person name="Tan S."/>
            <person name="Liu J."/>
            <person name="Fang Y."/>
            <person name="Hedlund B.P."/>
            <person name="Lian Z.H."/>
            <person name="Huang L.Y."/>
            <person name="Li J.T."/>
            <person name="Huang L.N."/>
            <person name="Li W.J."/>
            <person name="Jiang H.C."/>
            <person name="Dong H.L."/>
            <person name="Shu W.S."/>
        </authorList>
    </citation>
    <scope>NUCLEOTIDE SEQUENCE [LARGE SCALE GENOMIC DNA]</scope>
    <source>
        <strain evidence="1">AP3</strain>
    </source>
</reference>
<accession>A0A519BDG8</accession>
<proteinExistence type="predicted"/>
<organism evidence="1 2">
    <name type="scientific">Candidatus Acidulodesulfobacterium ferriphilum</name>
    <dbReference type="NCBI Taxonomy" id="2597223"/>
    <lineage>
        <taxon>Bacteria</taxon>
        <taxon>Deltaproteobacteria</taxon>
        <taxon>Candidatus Acidulodesulfobacterales</taxon>
        <taxon>Candidatus Acidulodesulfobacterium</taxon>
    </lineage>
</organism>
<dbReference type="EMBL" id="SGBD01000001">
    <property type="protein sequence ID" value="RZD15288.1"/>
    <property type="molecule type" value="Genomic_DNA"/>
</dbReference>
<evidence type="ECO:0000313" key="1">
    <source>
        <dbReference type="EMBL" id="RZD15288.1"/>
    </source>
</evidence>
<dbReference type="AlphaFoldDB" id="A0A519BDG8"/>